<sequence>MVSPHAAIVPFRVGSTVVDESEIADQLENASLITLLWLVFLSVGVIVILHTSPAHFTVSDALFEVASAQGNVGLSIGITGPEMSTLSKLALCFNMWSGRLEIIPSLLLVRFLLRRGQRTRL</sequence>
<keyword evidence="7" id="KW-0406">Ion transport</keyword>
<dbReference type="EMBL" id="PELP01000463">
    <property type="protein sequence ID" value="RTH01342.1"/>
    <property type="molecule type" value="Genomic_DNA"/>
</dbReference>
<dbReference type="GO" id="GO:0030001">
    <property type="term" value="P:metal ion transport"/>
    <property type="evidence" value="ECO:0007669"/>
    <property type="project" value="UniProtKB-ARBA"/>
</dbReference>
<keyword evidence="6 9" id="KW-1133">Transmembrane helix</keyword>
<keyword evidence="3" id="KW-0813">Transport</keyword>
<evidence type="ECO:0000256" key="3">
    <source>
        <dbReference type="ARBA" id="ARBA00022448"/>
    </source>
</evidence>
<reference evidence="10 11" key="1">
    <citation type="journal article" date="2019" name="Extremophiles">
        <title>Biogeography of thermophiles and predominance of Thermus scotoductus in domestic water heaters.</title>
        <authorList>
            <person name="Wilpiszeski R.L."/>
            <person name="Zhang Z."/>
            <person name="House C.H."/>
        </authorList>
    </citation>
    <scope>NUCLEOTIDE SEQUENCE [LARGE SCALE GENOMIC DNA]</scope>
    <source>
        <strain evidence="10 11">34_S34</strain>
    </source>
</reference>
<evidence type="ECO:0000313" key="11">
    <source>
        <dbReference type="Proteomes" id="UP000286734"/>
    </source>
</evidence>
<evidence type="ECO:0000256" key="5">
    <source>
        <dbReference type="ARBA" id="ARBA00022692"/>
    </source>
</evidence>
<evidence type="ECO:0000256" key="2">
    <source>
        <dbReference type="ARBA" id="ARBA00009137"/>
    </source>
</evidence>
<gene>
    <name evidence="10" type="ORF">CSW47_12550</name>
</gene>
<name>A0A430R1S4_THESC</name>
<evidence type="ECO:0000256" key="9">
    <source>
        <dbReference type="SAM" id="Phobius"/>
    </source>
</evidence>
<dbReference type="Proteomes" id="UP000286734">
    <property type="component" value="Unassembled WGS sequence"/>
</dbReference>
<dbReference type="AlphaFoldDB" id="A0A430R1S4"/>
<evidence type="ECO:0000256" key="1">
    <source>
        <dbReference type="ARBA" id="ARBA00004651"/>
    </source>
</evidence>
<dbReference type="PANTHER" id="PTHR32024:SF2">
    <property type="entry name" value="TRK SYSTEM POTASSIUM UPTAKE PROTEIN TRKG-RELATED"/>
    <property type="match status" value="1"/>
</dbReference>
<protein>
    <recommendedName>
        <fullName evidence="12">Cation transporter</fullName>
    </recommendedName>
</protein>
<feature type="transmembrane region" description="Helical" evidence="9">
    <location>
        <begin position="30"/>
        <end position="49"/>
    </location>
</feature>
<evidence type="ECO:0000313" key="10">
    <source>
        <dbReference type="EMBL" id="RTH01342.1"/>
    </source>
</evidence>
<comment type="subcellular location">
    <subcellularLocation>
        <location evidence="1">Cell membrane</location>
        <topology evidence="1">Multi-pass membrane protein</topology>
    </subcellularLocation>
</comment>
<keyword evidence="4" id="KW-1003">Cell membrane</keyword>
<accession>A0A430R1S4</accession>
<dbReference type="Pfam" id="PF02386">
    <property type="entry name" value="TrkH"/>
    <property type="match status" value="1"/>
</dbReference>
<evidence type="ECO:0000256" key="7">
    <source>
        <dbReference type="ARBA" id="ARBA00023065"/>
    </source>
</evidence>
<dbReference type="GO" id="GO:0008324">
    <property type="term" value="F:monoatomic cation transmembrane transporter activity"/>
    <property type="evidence" value="ECO:0007669"/>
    <property type="project" value="InterPro"/>
</dbReference>
<evidence type="ECO:0000256" key="8">
    <source>
        <dbReference type="ARBA" id="ARBA00023136"/>
    </source>
</evidence>
<dbReference type="GO" id="GO:0005886">
    <property type="term" value="C:plasma membrane"/>
    <property type="evidence" value="ECO:0007669"/>
    <property type="project" value="UniProtKB-SubCell"/>
</dbReference>
<evidence type="ECO:0008006" key="12">
    <source>
        <dbReference type="Google" id="ProtNLM"/>
    </source>
</evidence>
<keyword evidence="5 9" id="KW-0812">Transmembrane</keyword>
<dbReference type="PANTHER" id="PTHR32024">
    <property type="entry name" value="TRK SYSTEM POTASSIUM UPTAKE PROTEIN TRKG-RELATED"/>
    <property type="match status" value="1"/>
</dbReference>
<comment type="similarity">
    <text evidence="2">Belongs to the TrkH potassium transport family.</text>
</comment>
<comment type="caution">
    <text evidence="10">The sequence shown here is derived from an EMBL/GenBank/DDBJ whole genome shotgun (WGS) entry which is preliminary data.</text>
</comment>
<evidence type="ECO:0000256" key="6">
    <source>
        <dbReference type="ARBA" id="ARBA00022989"/>
    </source>
</evidence>
<dbReference type="InterPro" id="IPR003445">
    <property type="entry name" value="Cat_transpt"/>
</dbReference>
<keyword evidence="8 9" id="KW-0472">Membrane</keyword>
<proteinExistence type="inferred from homology"/>
<evidence type="ECO:0000256" key="4">
    <source>
        <dbReference type="ARBA" id="ARBA00022475"/>
    </source>
</evidence>
<organism evidence="10 11">
    <name type="scientific">Thermus scotoductus</name>
    <dbReference type="NCBI Taxonomy" id="37636"/>
    <lineage>
        <taxon>Bacteria</taxon>
        <taxon>Thermotogati</taxon>
        <taxon>Deinococcota</taxon>
        <taxon>Deinococci</taxon>
        <taxon>Thermales</taxon>
        <taxon>Thermaceae</taxon>
        <taxon>Thermus</taxon>
    </lineage>
</organism>